<accession>A0A0D0A2N1</accession>
<name>A0A0D0A2N1_9AGAM</name>
<gene>
    <name evidence="2" type="ORF">PISMIDRAFT_676135</name>
</gene>
<organism evidence="2 3">
    <name type="scientific">Pisolithus microcarpus 441</name>
    <dbReference type="NCBI Taxonomy" id="765257"/>
    <lineage>
        <taxon>Eukaryota</taxon>
        <taxon>Fungi</taxon>
        <taxon>Dikarya</taxon>
        <taxon>Basidiomycota</taxon>
        <taxon>Agaricomycotina</taxon>
        <taxon>Agaricomycetes</taxon>
        <taxon>Agaricomycetidae</taxon>
        <taxon>Boletales</taxon>
        <taxon>Sclerodermatineae</taxon>
        <taxon>Pisolithaceae</taxon>
        <taxon>Pisolithus</taxon>
    </lineage>
</organism>
<protein>
    <submittedName>
        <fullName evidence="2">Uncharacterized protein</fullName>
    </submittedName>
</protein>
<feature type="region of interest" description="Disordered" evidence="1">
    <location>
        <begin position="1"/>
        <end position="22"/>
    </location>
</feature>
<reference evidence="3" key="2">
    <citation type="submission" date="2015-01" db="EMBL/GenBank/DDBJ databases">
        <title>Evolutionary Origins and Diversification of the Mycorrhizal Mutualists.</title>
        <authorList>
            <consortium name="DOE Joint Genome Institute"/>
            <consortium name="Mycorrhizal Genomics Consortium"/>
            <person name="Kohler A."/>
            <person name="Kuo A."/>
            <person name="Nagy L.G."/>
            <person name="Floudas D."/>
            <person name="Copeland A."/>
            <person name="Barry K.W."/>
            <person name="Cichocki N."/>
            <person name="Veneault-Fourrey C."/>
            <person name="LaButti K."/>
            <person name="Lindquist E.A."/>
            <person name="Lipzen A."/>
            <person name="Lundell T."/>
            <person name="Morin E."/>
            <person name="Murat C."/>
            <person name="Riley R."/>
            <person name="Ohm R."/>
            <person name="Sun H."/>
            <person name="Tunlid A."/>
            <person name="Henrissat B."/>
            <person name="Grigoriev I.V."/>
            <person name="Hibbett D.S."/>
            <person name="Martin F."/>
        </authorList>
    </citation>
    <scope>NUCLEOTIDE SEQUENCE [LARGE SCALE GENOMIC DNA]</scope>
    <source>
        <strain evidence="3">441</strain>
    </source>
</reference>
<keyword evidence="3" id="KW-1185">Reference proteome</keyword>
<dbReference type="EMBL" id="KN833702">
    <property type="protein sequence ID" value="KIK26328.1"/>
    <property type="molecule type" value="Genomic_DNA"/>
</dbReference>
<evidence type="ECO:0000313" key="3">
    <source>
        <dbReference type="Proteomes" id="UP000054018"/>
    </source>
</evidence>
<dbReference type="HOGENOM" id="CLU_2723136_0_0_1"/>
<evidence type="ECO:0000256" key="1">
    <source>
        <dbReference type="SAM" id="MobiDB-lite"/>
    </source>
</evidence>
<proteinExistence type="predicted"/>
<dbReference type="Proteomes" id="UP000054018">
    <property type="component" value="Unassembled WGS sequence"/>
</dbReference>
<reference evidence="2 3" key="1">
    <citation type="submission" date="2014-04" db="EMBL/GenBank/DDBJ databases">
        <authorList>
            <consortium name="DOE Joint Genome Institute"/>
            <person name="Kuo A."/>
            <person name="Kohler A."/>
            <person name="Costa M.D."/>
            <person name="Nagy L.G."/>
            <person name="Floudas D."/>
            <person name="Copeland A."/>
            <person name="Barry K.W."/>
            <person name="Cichocki N."/>
            <person name="Veneault-Fourrey C."/>
            <person name="LaButti K."/>
            <person name="Lindquist E.A."/>
            <person name="Lipzen A."/>
            <person name="Lundell T."/>
            <person name="Morin E."/>
            <person name="Murat C."/>
            <person name="Sun H."/>
            <person name="Tunlid A."/>
            <person name="Henrissat B."/>
            <person name="Grigoriev I.V."/>
            <person name="Hibbett D.S."/>
            <person name="Martin F."/>
            <person name="Nordberg H.P."/>
            <person name="Cantor M.N."/>
            <person name="Hua S.X."/>
        </authorList>
    </citation>
    <scope>NUCLEOTIDE SEQUENCE [LARGE SCALE GENOMIC DNA]</scope>
    <source>
        <strain evidence="2 3">441</strain>
    </source>
</reference>
<dbReference type="AlphaFoldDB" id="A0A0D0A2N1"/>
<feature type="compositionally biased region" description="Basic and acidic residues" evidence="1">
    <location>
        <begin position="7"/>
        <end position="20"/>
    </location>
</feature>
<evidence type="ECO:0000313" key="2">
    <source>
        <dbReference type="EMBL" id="KIK26328.1"/>
    </source>
</evidence>
<sequence>MFSPSMKTEDRLQQGRRTNEGTDTYPVLVNAFVTLIPVGEPDVRAISKTEVQAGLKESERLSTPQGFATVNL</sequence>